<dbReference type="GO" id="GO:0044038">
    <property type="term" value="P:cell wall macromolecule biosynthetic process"/>
    <property type="evidence" value="ECO:0007669"/>
    <property type="project" value="TreeGrafter"/>
</dbReference>
<feature type="transmembrane region" description="Helical" evidence="8">
    <location>
        <begin position="126"/>
        <end position="144"/>
    </location>
</feature>
<comment type="cofactor">
    <cofactor evidence="7">
        <name>Mg(2+)</name>
        <dbReference type="ChEBI" id="CHEBI:18420"/>
    </cofactor>
</comment>
<proteinExistence type="predicted"/>
<organism evidence="9 10">
    <name type="scientific">Arenimonas fontis</name>
    <dbReference type="NCBI Taxonomy" id="2608255"/>
    <lineage>
        <taxon>Bacteria</taxon>
        <taxon>Pseudomonadati</taxon>
        <taxon>Pseudomonadota</taxon>
        <taxon>Gammaproteobacteria</taxon>
        <taxon>Lysobacterales</taxon>
        <taxon>Lysobacteraceae</taxon>
        <taxon>Arenimonas</taxon>
    </lineage>
</organism>
<evidence type="ECO:0000256" key="3">
    <source>
        <dbReference type="ARBA" id="ARBA00022679"/>
    </source>
</evidence>
<keyword evidence="4 8" id="KW-0812">Transmembrane</keyword>
<evidence type="ECO:0000313" key="10">
    <source>
        <dbReference type="Proteomes" id="UP000322165"/>
    </source>
</evidence>
<dbReference type="GO" id="GO:0071555">
    <property type="term" value="P:cell wall organization"/>
    <property type="evidence" value="ECO:0007669"/>
    <property type="project" value="TreeGrafter"/>
</dbReference>
<evidence type="ECO:0000313" key="9">
    <source>
        <dbReference type="EMBL" id="KAA2285983.1"/>
    </source>
</evidence>
<dbReference type="PANTHER" id="PTHR22926">
    <property type="entry name" value="PHOSPHO-N-ACETYLMURAMOYL-PENTAPEPTIDE-TRANSFERASE"/>
    <property type="match status" value="1"/>
</dbReference>
<keyword evidence="10" id="KW-1185">Reference proteome</keyword>
<comment type="caution">
    <text evidence="9">The sequence shown here is derived from an EMBL/GenBank/DDBJ whole genome shotgun (WGS) entry which is preliminary data.</text>
</comment>
<dbReference type="RefSeq" id="WP_149859201.1">
    <property type="nucleotide sequence ID" value="NZ_VUOD01000001.1"/>
</dbReference>
<keyword evidence="3" id="KW-0808">Transferase</keyword>
<keyword evidence="6 8" id="KW-0472">Membrane</keyword>
<reference evidence="9 10" key="1">
    <citation type="submission" date="2019-09" db="EMBL/GenBank/DDBJ databases">
        <title>Arenimonas chukotkensis sp. nov., a bacterium isolated from Chukotka hot spring, Arctic region, Russia.</title>
        <authorList>
            <person name="Zayulina K.S."/>
            <person name="Prokofeva M.I."/>
            <person name="Elcheninov A.G."/>
            <person name="Novikov A."/>
            <person name="Kochetkova T.V."/>
            <person name="Kublanov I.V."/>
        </authorList>
    </citation>
    <scope>NUCLEOTIDE SEQUENCE [LARGE SCALE GENOMIC DNA]</scope>
    <source>
        <strain evidence="9 10">3729k</strain>
    </source>
</reference>
<evidence type="ECO:0000256" key="1">
    <source>
        <dbReference type="ARBA" id="ARBA00004651"/>
    </source>
</evidence>
<feature type="binding site" evidence="7">
    <location>
        <position position="201"/>
    </location>
    <ligand>
        <name>Mg(2+)</name>
        <dbReference type="ChEBI" id="CHEBI:18420"/>
    </ligand>
</feature>
<reference evidence="9 10" key="2">
    <citation type="submission" date="2019-09" db="EMBL/GenBank/DDBJ databases">
        <authorList>
            <person name="Mazur A."/>
        </authorList>
    </citation>
    <scope>NUCLEOTIDE SEQUENCE [LARGE SCALE GENOMIC DNA]</scope>
    <source>
        <strain evidence="9 10">3729k</strain>
    </source>
</reference>
<feature type="transmembrane region" description="Helical" evidence="8">
    <location>
        <begin position="202"/>
        <end position="220"/>
    </location>
</feature>
<name>A0A5B2ZEH4_9GAMM</name>
<accession>A0A5B2ZEH4</accession>
<evidence type="ECO:0000256" key="8">
    <source>
        <dbReference type="SAM" id="Phobius"/>
    </source>
</evidence>
<keyword evidence="5 8" id="KW-1133">Transmembrane helix</keyword>
<dbReference type="PANTHER" id="PTHR22926:SF3">
    <property type="entry name" value="UNDECAPRENYL-PHOSPHATE ALPHA-N-ACETYLGLUCOSAMINYL 1-PHOSPHATE TRANSFERASE"/>
    <property type="match status" value="1"/>
</dbReference>
<comment type="subcellular location">
    <subcellularLocation>
        <location evidence="1">Cell membrane</location>
        <topology evidence="1">Multi-pass membrane protein</topology>
    </subcellularLocation>
</comment>
<evidence type="ECO:0000256" key="4">
    <source>
        <dbReference type="ARBA" id="ARBA00022692"/>
    </source>
</evidence>
<keyword evidence="7" id="KW-0479">Metal-binding</keyword>
<dbReference type="GO" id="GO:0046872">
    <property type="term" value="F:metal ion binding"/>
    <property type="evidence" value="ECO:0007669"/>
    <property type="project" value="UniProtKB-KW"/>
</dbReference>
<dbReference type="Pfam" id="PF00953">
    <property type="entry name" value="Glycos_transf_4"/>
    <property type="match status" value="1"/>
</dbReference>
<gene>
    <name evidence="9" type="ORF">F0415_00310</name>
</gene>
<keyword evidence="7" id="KW-0460">Magnesium</keyword>
<protein>
    <submittedName>
        <fullName evidence="9">Lipopolysaccharide biosynthesis protein</fullName>
    </submittedName>
</protein>
<dbReference type="InterPro" id="IPR000715">
    <property type="entry name" value="Glycosyl_transferase_4"/>
</dbReference>
<feature type="transmembrane region" description="Helical" evidence="8">
    <location>
        <begin position="50"/>
        <end position="68"/>
    </location>
</feature>
<evidence type="ECO:0000256" key="6">
    <source>
        <dbReference type="ARBA" id="ARBA00023136"/>
    </source>
</evidence>
<keyword evidence="2" id="KW-1003">Cell membrane</keyword>
<dbReference type="GO" id="GO:0005886">
    <property type="term" value="C:plasma membrane"/>
    <property type="evidence" value="ECO:0007669"/>
    <property type="project" value="UniProtKB-SubCell"/>
</dbReference>
<evidence type="ECO:0000256" key="2">
    <source>
        <dbReference type="ARBA" id="ARBA00022475"/>
    </source>
</evidence>
<dbReference type="GO" id="GO:0009103">
    <property type="term" value="P:lipopolysaccharide biosynthetic process"/>
    <property type="evidence" value="ECO:0007669"/>
    <property type="project" value="TreeGrafter"/>
</dbReference>
<dbReference type="EMBL" id="VUOD01000001">
    <property type="protein sequence ID" value="KAA2285983.1"/>
    <property type="molecule type" value="Genomic_DNA"/>
</dbReference>
<feature type="transmembrane region" description="Helical" evidence="8">
    <location>
        <begin position="300"/>
        <end position="319"/>
    </location>
</feature>
<feature type="binding site" evidence="7">
    <location>
        <position position="145"/>
    </location>
    <ligand>
        <name>Mg(2+)</name>
        <dbReference type="ChEBI" id="CHEBI:18420"/>
    </ligand>
</feature>
<evidence type="ECO:0000256" key="7">
    <source>
        <dbReference type="PIRSR" id="PIRSR600715-1"/>
    </source>
</evidence>
<dbReference type="AlphaFoldDB" id="A0A5B2ZEH4"/>
<dbReference type="Proteomes" id="UP000322165">
    <property type="component" value="Unassembled WGS sequence"/>
</dbReference>
<feature type="transmembrane region" description="Helical" evidence="8">
    <location>
        <begin position="12"/>
        <end position="29"/>
    </location>
</feature>
<sequence length="334" mass="34384">MSTAGFPPLWPAWLGVAMATAALLAWVWRGWALRYGIVDRPDARRLHAEATARGGGIGIVVALLAAATPALGERATAFALGLALVAGTGLLDDLKPLPAAAKALGQALGALPLAWVAPLASPWPDTVVGVLMAWLLVMALVNIWNFMDGSNGLAASQAALFGLALAGMTDGAAAWLGLVLAMACLGFLPANLPRAQVFLGDVGSHSLGFAVAAGVLIAGSGGLPPWLALLPALAFVTDATLTLAGRLRRGEKVWLAHREHLYQRAIAGGVGHGTVCLAYAVVTAALAGAGVALARQQREVSLAGAVVGAVLVLVLYLSLRRRWPMSPHLRELQQ</sequence>
<evidence type="ECO:0000256" key="5">
    <source>
        <dbReference type="ARBA" id="ARBA00022989"/>
    </source>
</evidence>
<dbReference type="GO" id="GO:0016780">
    <property type="term" value="F:phosphotransferase activity, for other substituted phosphate groups"/>
    <property type="evidence" value="ECO:0007669"/>
    <property type="project" value="InterPro"/>
</dbReference>
<feature type="transmembrane region" description="Helical" evidence="8">
    <location>
        <begin position="265"/>
        <end position="294"/>
    </location>
</feature>